<organism evidence="3 4">
    <name type="scientific">Paractinoplanes rishiriensis</name>
    <dbReference type="NCBI Taxonomy" id="1050105"/>
    <lineage>
        <taxon>Bacteria</taxon>
        <taxon>Bacillati</taxon>
        <taxon>Actinomycetota</taxon>
        <taxon>Actinomycetes</taxon>
        <taxon>Micromonosporales</taxon>
        <taxon>Micromonosporaceae</taxon>
        <taxon>Paractinoplanes</taxon>
    </lineage>
</organism>
<dbReference type="InterPro" id="IPR037185">
    <property type="entry name" value="EmrE-like"/>
</dbReference>
<name>A0A919MUM3_9ACTN</name>
<feature type="region of interest" description="Disordered" evidence="1">
    <location>
        <begin position="368"/>
        <end position="437"/>
    </location>
</feature>
<proteinExistence type="predicted"/>
<sequence>MTTAGWVALGMVTFGAFCYATASILQAVGARRSTSTMRTMAHPLYLAGIVFDILAWVGAILALRELAVYVVESILASSLAMTVVAARVFLKSRLRRRDVVAVVVSVAALAVLAMSAGEQHDVHPDAALKLGFAATAATIILLGWLATRLGRPGLVAVLAGLSIGCGSLAGRALTFPAAEMTGFASSALAVVTEPQVWVLVTFAVTGMVLYANALRLGQVGPVTSVLWIAEVVAPSAAAVLLLGDNVRAGWALPAALAALVMVGAAAVLATAPATEATAAESTAAAATQPALPVEAAAHAAQPALAAAETERPALPSVPQPALAAPAPTHAERVIWWGPSPIWIPPTRTLPALAMQPPVPELTWNPPRVQAAWPEPQRPDADTTEPAPAPVPRPVARRPWPEYYPPEPVPAAASPATASPATAEQPWPWNDIQPGADR</sequence>
<evidence type="ECO:0000256" key="2">
    <source>
        <dbReference type="SAM" id="Phobius"/>
    </source>
</evidence>
<feature type="transmembrane region" description="Helical" evidence="2">
    <location>
        <begin position="249"/>
        <end position="271"/>
    </location>
</feature>
<feature type="transmembrane region" description="Helical" evidence="2">
    <location>
        <begin position="225"/>
        <end position="243"/>
    </location>
</feature>
<keyword evidence="2" id="KW-0812">Transmembrane</keyword>
<feature type="transmembrane region" description="Helical" evidence="2">
    <location>
        <begin position="154"/>
        <end position="174"/>
    </location>
</feature>
<dbReference type="EMBL" id="BOMV01000083">
    <property type="protein sequence ID" value="GIF00492.1"/>
    <property type="molecule type" value="Genomic_DNA"/>
</dbReference>
<feature type="transmembrane region" description="Helical" evidence="2">
    <location>
        <begin position="6"/>
        <end position="30"/>
    </location>
</feature>
<evidence type="ECO:0000313" key="3">
    <source>
        <dbReference type="EMBL" id="GIF00492.1"/>
    </source>
</evidence>
<keyword evidence="2" id="KW-0472">Membrane</keyword>
<dbReference type="PANTHER" id="PTHR40761:SF1">
    <property type="entry name" value="CONSERVED INTEGRAL MEMBRANE ALANINE VALINE AND LEUCINE RICH PROTEIN-RELATED"/>
    <property type="match status" value="1"/>
</dbReference>
<feature type="transmembrane region" description="Helical" evidence="2">
    <location>
        <begin position="128"/>
        <end position="147"/>
    </location>
</feature>
<evidence type="ECO:0000313" key="4">
    <source>
        <dbReference type="Proteomes" id="UP000636960"/>
    </source>
</evidence>
<accession>A0A919MUM3</accession>
<reference evidence="3" key="1">
    <citation type="submission" date="2021-01" db="EMBL/GenBank/DDBJ databases">
        <title>Whole genome shotgun sequence of Actinoplanes rishiriensis NBRC 108556.</title>
        <authorList>
            <person name="Komaki H."/>
            <person name="Tamura T."/>
        </authorList>
    </citation>
    <scope>NUCLEOTIDE SEQUENCE</scope>
    <source>
        <strain evidence="3">NBRC 108556</strain>
    </source>
</reference>
<dbReference type="RefSeq" id="WP_203788364.1">
    <property type="nucleotide sequence ID" value="NZ_BOMV01000083.1"/>
</dbReference>
<evidence type="ECO:0000256" key="1">
    <source>
        <dbReference type="SAM" id="MobiDB-lite"/>
    </source>
</evidence>
<comment type="caution">
    <text evidence="3">The sequence shown here is derived from an EMBL/GenBank/DDBJ whole genome shotgun (WGS) entry which is preliminary data.</text>
</comment>
<dbReference type="AlphaFoldDB" id="A0A919MUM3"/>
<keyword evidence="2" id="KW-1133">Transmembrane helix</keyword>
<feature type="transmembrane region" description="Helical" evidence="2">
    <location>
        <begin position="194"/>
        <end position="213"/>
    </location>
</feature>
<dbReference type="PANTHER" id="PTHR40761">
    <property type="entry name" value="CONSERVED INTEGRAL MEMBRANE ALANINE VALINE AND LEUCINE RICH PROTEIN-RELATED"/>
    <property type="match status" value="1"/>
</dbReference>
<feature type="transmembrane region" description="Helical" evidence="2">
    <location>
        <begin position="42"/>
        <end position="63"/>
    </location>
</feature>
<feature type="transmembrane region" description="Helical" evidence="2">
    <location>
        <begin position="69"/>
        <end position="90"/>
    </location>
</feature>
<feature type="region of interest" description="Disordered" evidence="1">
    <location>
        <begin position="302"/>
        <end position="323"/>
    </location>
</feature>
<dbReference type="Proteomes" id="UP000636960">
    <property type="component" value="Unassembled WGS sequence"/>
</dbReference>
<dbReference type="SUPFAM" id="SSF103481">
    <property type="entry name" value="Multidrug resistance efflux transporter EmrE"/>
    <property type="match status" value="1"/>
</dbReference>
<feature type="compositionally biased region" description="Low complexity" evidence="1">
    <location>
        <begin position="409"/>
        <end position="422"/>
    </location>
</feature>
<feature type="transmembrane region" description="Helical" evidence="2">
    <location>
        <begin position="99"/>
        <end position="116"/>
    </location>
</feature>
<keyword evidence="4" id="KW-1185">Reference proteome</keyword>
<protein>
    <submittedName>
        <fullName evidence="3">Uncharacterized protein</fullName>
    </submittedName>
</protein>
<gene>
    <name evidence="3" type="ORF">Ari01nite_79560</name>
</gene>